<keyword evidence="2" id="KW-1185">Reference proteome</keyword>
<comment type="caution">
    <text evidence="1">The sequence shown here is derived from an EMBL/GenBank/DDBJ whole genome shotgun (WGS) entry which is preliminary data.</text>
</comment>
<dbReference type="AlphaFoldDB" id="A0AAU9J8G9"/>
<organism evidence="1 2">
    <name type="scientific">Blepharisma stoltei</name>
    <dbReference type="NCBI Taxonomy" id="1481888"/>
    <lineage>
        <taxon>Eukaryota</taxon>
        <taxon>Sar</taxon>
        <taxon>Alveolata</taxon>
        <taxon>Ciliophora</taxon>
        <taxon>Postciliodesmatophora</taxon>
        <taxon>Heterotrichea</taxon>
        <taxon>Heterotrichida</taxon>
        <taxon>Blepharismidae</taxon>
        <taxon>Blepharisma</taxon>
    </lineage>
</organism>
<reference evidence="1" key="1">
    <citation type="submission" date="2021-09" db="EMBL/GenBank/DDBJ databases">
        <authorList>
            <consortium name="AG Swart"/>
            <person name="Singh M."/>
            <person name="Singh A."/>
            <person name="Seah K."/>
            <person name="Emmerich C."/>
        </authorList>
    </citation>
    <scope>NUCLEOTIDE SEQUENCE</scope>
    <source>
        <strain evidence="1">ATCC30299</strain>
    </source>
</reference>
<evidence type="ECO:0000313" key="2">
    <source>
        <dbReference type="Proteomes" id="UP001162131"/>
    </source>
</evidence>
<sequence length="325" mass="37577">MSSVEEKEPIIQAFQRFLEIEREVQGKFQAFIQNFEEEMHEFFQEHLLPLSGVKFVTTKIEKLKPEPLQLPVKRPKEHALFKKPQIPVKKGENELSSHMELIKTRVRDLYEKNISPSLISKLFNLSLELVHSLGDWKQVPSEIASKMIEMKNDCIKLRDKGSSLKDISKAMRIPKKKVLILYGEITPNDLLKSAESKKVIVKKIAEGVSKVALSQELGMPVYKIQNWLDKVANGRELSDEDSIHSEGEFQRDTIRNSIFYYYQTNNKDLAASICNTKPEKVARWVDRFENGADPEALRFKKPVNVQEQKEIHTNSLIADFLKRIN</sequence>
<dbReference type="EMBL" id="CAJZBQ010000030">
    <property type="protein sequence ID" value="CAG9321977.1"/>
    <property type="molecule type" value="Genomic_DNA"/>
</dbReference>
<name>A0AAU9J8G9_9CILI</name>
<accession>A0AAU9J8G9</accession>
<dbReference type="Proteomes" id="UP001162131">
    <property type="component" value="Unassembled WGS sequence"/>
</dbReference>
<protein>
    <submittedName>
        <fullName evidence="1">Uncharacterized protein</fullName>
    </submittedName>
</protein>
<gene>
    <name evidence="1" type="ORF">BSTOLATCC_MIC30361</name>
</gene>
<evidence type="ECO:0000313" key="1">
    <source>
        <dbReference type="EMBL" id="CAG9321977.1"/>
    </source>
</evidence>
<proteinExistence type="predicted"/>